<evidence type="ECO:0000256" key="1">
    <source>
        <dbReference type="SAM" id="MobiDB-lite"/>
    </source>
</evidence>
<feature type="region of interest" description="Disordered" evidence="1">
    <location>
        <begin position="1"/>
        <end position="176"/>
    </location>
</feature>
<evidence type="ECO:0000313" key="2">
    <source>
        <dbReference type="EMBL" id="GAQ93213.1"/>
    </source>
</evidence>
<feature type="compositionally biased region" description="Basic and acidic residues" evidence="1">
    <location>
        <begin position="51"/>
        <end position="73"/>
    </location>
</feature>
<proteinExistence type="predicted"/>
<name>A0A1Y1IR96_KLENI</name>
<feature type="compositionally biased region" description="Acidic residues" evidence="1">
    <location>
        <begin position="108"/>
        <end position="117"/>
    </location>
</feature>
<dbReference type="EMBL" id="DF238311">
    <property type="protein sequence ID" value="GAQ93213.1"/>
    <property type="molecule type" value="Genomic_DNA"/>
</dbReference>
<sequence>MNRHAKRAQRGKLREQQVSVQADGRFGGDAHGSAGVPVWGAECVPAASNRPQREGVRPSEPEKCMAKEKREGPLYEISRFRKRMRSKKDDEQEGGSDSDLPPLINGYDTDEEDEDRDSSDRAPSDSAIGCNPGLLDPSRRGPRVMGSPREASPMVPGGNGPSGAAEPITSQVPDQREYGLLAQESCVAPPSGRRVAISTARAAAPSSLTADSTYSFFAAAAATSCERRSAASKRLKPVLKLNSQVSTSIP</sequence>
<organism evidence="2 3">
    <name type="scientific">Klebsormidium nitens</name>
    <name type="common">Green alga</name>
    <name type="synonym">Ulothrix nitens</name>
    <dbReference type="NCBI Taxonomy" id="105231"/>
    <lineage>
        <taxon>Eukaryota</taxon>
        <taxon>Viridiplantae</taxon>
        <taxon>Streptophyta</taxon>
        <taxon>Klebsormidiophyceae</taxon>
        <taxon>Klebsormidiales</taxon>
        <taxon>Klebsormidiaceae</taxon>
        <taxon>Klebsormidium</taxon>
    </lineage>
</organism>
<reference evidence="2 3" key="1">
    <citation type="journal article" date="2014" name="Nat. Commun.">
        <title>Klebsormidium flaccidum genome reveals primary factors for plant terrestrial adaptation.</title>
        <authorList>
            <person name="Hori K."/>
            <person name="Maruyama F."/>
            <person name="Fujisawa T."/>
            <person name="Togashi T."/>
            <person name="Yamamoto N."/>
            <person name="Seo M."/>
            <person name="Sato S."/>
            <person name="Yamada T."/>
            <person name="Mori H."/>
            <person name="Tajima N."/>
            <person name="Moriyama T."/>
            <person name="Ikeuchi M."/>
            <person name="Watanabe M."/>
            <person name="Wada H."/>
            <person name="Kobayashi K."/>
            <person name="Saito M."/>
            <person name="Masuda T."/>
            <person name="Sasaki-Sekimoto Y."/>
            <person name="Mashiguchi K."/>
            <person name="Awai K."/>
            <person name="Shimojima M."/>
            <person name="Masuda S."/>
            <person name="Iwai M."/>
            <person name="Nobusawa T."/>
            <person name="Narise T."/>
            <person name="Kondo S."/>
            <person name="Saito H."/>
            <person name="Sato R."/>
            <person name="Murakawa M."/>
            <person name="Ihara Y."/>
            <person name="Oshima-Yamada Y."/>
            <person name="Ohtaka K."/>
            <person name="Satoh M."/>
            <person name="Sonobe K."/>
            <person name="Ishii M."/>
            <person name="Ohtani R."/>
            <person name="Kanamori-Sato M."/>
            <person name="Honoki R."/>
            <person name="Miyazaki D."/>
            <person name="Mochizuki H."/>
            <person name="Umetsu J."/>
            <person name="Higashi K."/>
            <person name="Shibata D."/>
            <person name="Kamiya Y."/>
            <person name="Sato N."/>
            <person name="Nakamura Y."/>
            <person name="Tabata S."/>
            <person name="Ida S."/>
            <person name="Kurokawa K."/>
            <person name="Ohta H."/>
        </authorList>
    </citation>
    <scope>NUCLEOTIDE SEQUENCE [LARGE SCALE GENOMIC DNA]</scope>
    <source>
        <strain evidence="2 3">NIES-2285</strain>
    </source>
</reference>
<evidence type="ECO:0000313" key="3">
    <source>
        <dbReference type="Proteomes" id="UP000054558"/>
    </source>
</evidence>
<dbReference type="Proteomes" id="UP000054558">
    <property type="component" value="Unassembled WGS sequence"/>
</dbReference>
<accession>A0A1Y1IR96</accession>
<keyword evidence="3" id="KW-1185">Reference proteome</keyword>
<dbReference type="AlphaFoldDB" id="A0A1Y1IR96"/>
<gene>
    <name evidence="2" type="ORF">KFL_013620020</name>
</gene>
<protein>
    <submittedName>
        <fullName evidence="2">Uncharacterized protein</fullName>
    </submittedName>
</protein>
<feature type="compositionally biased region" description="Basic residues" evidence="1">
    <location>
        <begin position="1"/>
        <end position="11"/>
    </location>
</feature>